<proteinExistence type="predicted"/>
<dbReference type="OrthoDB" id="582099at2"/>
<name>A0A2T1GCQ0_9CYAN</name>
<protein>
    <submittedName>
        <fullName evidence="1">Uncharacterized protein</fullName>
    </submittedName>
</protein>
<reference evidence="1 2" key="1">
    <citation type="submission" date="2018-03" db="EMBL/GenBank/DDBJ databases">
        <title>The ancient ancestry and fast evolution of plastids.</title>
        <authorList>
            <person name="Moore K.R."/>
            <person name="Magnabosco C."/>
            <person name="Momper L."/>
            <person name="Gold D.A."/>
            <person name="Bosak T."/>
            <person name="Fournier G.P."/>
        </authorList>
    </citation>
    <scope>NUCLEOTIDE SEQUENCE [LARGE SCALE GENOMIC DNA]</scope>
    <source>
        <strain evidence="1 2">CCALA 037</strain>
    </source>
</reference>
<keyword evidence="2" id="KW-1185">Reference proteome</keyword>
<dbReference type="AlphaFoldDB" id="A0A2T1GCQ0"/>
<comment type="caution">
    <text evidence="1">The sequence shown here is derived from an EMBL/GenBank/DDBJ whole genome shotgun (WGS) entry which is preliminary data.</text>
</comment>
<dbReference type="Proteomes" id="UP000238937">
    <property type="component" value="Unassembled WGS sequence"/>
</dbReference>
<sequence>MTVSPIKRQVTDNSFIFTELLPSLVICEASRDIHNWVNDEGEHPAFLVYIGYNIPQEREDWIVQLQMFWKIPIENISYRHSTRVKSYWWEMKIRGMQRFSEPEVFDLDYLTESKQYGLDFLQYLIQIRMEEDAYDNAIVTNIITRG</sequence>
<organism evidence="1 2">
    <name type="scientific">Chamaesiphon polymorphus CCALA 037</name>
    <dbReference type="NCBI Taxonomy" id="2107692"/>
    <lineage>
        <taxon>Bacteria</taxon>
        <taxon>Bacillati</taxon>
        <taxon>Cyanobacteriota</taxon>
        <taxon>Cyanophyceae</taxon>
        <taxon>Gomontiellales</taxon>
        <taxon>Chamaesiphonaceae</taxon>
        <taxon>Chamaesiphon</taxon>
    </lineage>
</organism>
<dbReference type="RefSeq" id="WP_106306670.1">
    <property type="nucleotide sequence ID" value="NZ_PVWO01000203.1"/>
</dbReference>
<gene>
    <name evidence="1" type="ORF">C7B77_15770</name>
</gene>
<evidence type="ECO:0000313" key="2">
    <source>
        <dbReference type="Proteomes" id="UP000238937"/>
    </source>
</evidence>
<dbReference type="EMBL" id="PVWO01000203">
    <property type="protein sequence ID" value="PSB55198.1"/>
    <property type="molecule type" value="Genomic_DNA"/>
</dbReference>
<evidence type="ECO:0000313" key="1">
    <source>
        <dbReference type="EMBL" id="PSB55198.1"/>
    </source>
</evidence>
<accession>A0A2T1GCQ0</accession>